<organism evidence="2 3">
    <name type="scientific">Streptococcus acidominimus</name>
    <dbReference type="NCBI Taxonomy" id="1326"/>
    <lineage>
        <taxon>Bacteria</taxon>
        <taxon>Bacillati</taxon>
        <taxon>Bacillota</taxon>
        <taxon>Bacilli</taxon>
        <taxon>Lactobacillales</taxon>
        <taxon>Streptococcaceae</taxon>
        <taxon>Streptococcus</taxon>
    </lineage>
</organism>
<evidence type="ECO:0000313" key="3">
    <source>
        <dbReference type="Proteomes" id="UP000297747"/>
    </source>
</evidence>
<sequence>MIRLQDLLQLSEQDIKRTKVKFNQWGNGVWPLDTFLSDPEAVNTLNLFWRTNQRYFSVGQLAINLVQMTTDIWLLTTIKEVTKELGVRNGQNYEGEELVNFVPYYGRLILKYKKTTRLTALWYEPLISQLEVVELLPEVYGGENFPGYDNICLSYAQLELILRIEKREWLTALGNQKAVYLLTDKSNGKQYVGSATSESGMLLSRWSTYIANGHGGNIELRKLVEEAGFDHIKTYFQYSVLENYNGKVDDHYILSRESWWKNVLQTREFGYNAN</sequence>
<dbReference type="RefSeq" id="WP_135052008.1">
    <property type="nucleotide sequence ID" value="NZ_CAKOCW010000007.1"/>
</dbReference>
<dbReference type="Gene3D" id="3.40.1440.10">
    <property type="entry name" value="GIY-YIG endonuclease"/>
    <property type="match status" value="1"/>
</dbReference>
<dbReference type="CDD" id="cd10446">
    <property type="entry name" value="GIY-YIG_unchar_1"/>
    <property type="match status" value="1"/>
</dbReference>
<protein>
    <submittedName>
        <fullName evidence="2">GIY-YIG nuclease family protein</fullName>
    </submittedName>
</protein>
<dbReference type="AlphaFoldDB" id="A0A4Y9FRW0"/>
<evidence type="ECO:0000313" key="2">
    <source>
        <dbReference type="EMBL" id="TFU31965.1"/>
    </source>
</evidence>
<dbReference type="InterPro" id="IPR000305">
    <property type="entry name" value="GIY-YIG_endonuc"/>
</dbReference>
<dbReference type="PROSITE" id="PS50164">
    <property type="entry name" value="GIY_YIG"/>
    <property type="match status" value="1"/>
</dbReference>
<gene>
    <name evidence="2" type="ORF">E4U01_00720</name>
</gene>
<proteinExistence type="predicted"/>
<dbReference type="EMBL" id="SPQA01000001">
    <property type="protein sequence ID" value="TFU31965.1"/>
    <property type="molecule type" value="Genomic_DNA"/>
</dbReference>
<accession>A0A4Y9FRW0</accession>
<dbReference type="SUPFAM" id="SSF82771">
    <property type="entry name" value="GIY-YIG endonuclease"/>
    <property type="match status" value="1"/>
</dbReference>
<dbReference type="Proteomes" id="UP000297747">
    <property type="component" value="Unassembled WGS sequence"/>
</dbReference>
<comment type="caution">
    <text evidence="2">The sequence shown here is derived from an EMBL/GenBank/DDBJ whole genome shotgun (WGS) entry which is preliminary data.</text>
</comment>
<dbReference type="InterPro" id="IPR035901">
    <property type="entry name" value="GIY-YIG_endonuc_sf"/>
</dbReference>
<reference evidence="2 3" key="1">
    <citation type="submission" date="2019-03" db="EMBL/GenBank/DDBJ databases">
        <title>Diversity of the mouse oral microbiome.</title>
        <authorList>
            <person name="Joseph S."/>
            <person name="Aduse-Opoku J."/>
            <person name="Curtis M."/>
            <person name="Wade W."/>
            <person name="Hashim A."/>
        </authorList>
    </citation>
    <scope>NUCLEOTIDE SEQUENCE [LARGE SCALE GENOMIC DNA]</scope>
    <source>
        <strain evidence="2 3">HT4</strain>
    </source>
</reference>
<feature type="domain" description="GIY-YIG" evidence="1">
    <location>
        <begin position="175"/>
        <end position="273"/>
    </location>
</feature>
<evidence type="ECO:0000259" key="1">
    <source>
        <dbReference type="PROSITE" id="PS50164"/>
    </source>
</evidence>
<name>A0A4Y9FRW0_STRAI</name>